<dbReference type="GeneID" id="30037182"/>
<dbReference type="GO" id="GO:0003735">
    <property type="term" value="F:structural constituent of ribosome"/>
    <property type="evidence" value="ECO:0007669"/>
    <property type="project" value="InterPro"/>
</dbReference>
<gene>
    <name evidence="4" type="primary">MRPS17</name>
    <name evidence="4" type="ORF">AWJ20_4990</name>
</gene>
<dbReference type="EMBL" id="CP014502">
    <property type="protein sequence ID" value="ANB14034.1"/>
    <property type="molecule type" value="Genomic_DNA"/>
</dbReference>
<keyword evidence="3" id="KW-0687">Ribonucleoprotein</keyword>
<dbReference type="CDD" id="cd00364">
    <property type="entry name" value="Ribosomal_uS17"/>
    <property type="match status" value="1"/>
</dbReference>
<dbReference type="RefSeq" id="XP_018736511.1">
    <property type="nucleotide sequence ID" value="XM_018882099.1"/>
</dbReference>
<evidence type="ECO:0000256" key="1">
    <source>
        <dbReference type="ARBA" id="ARBA00010254"/>
    </source>
</evidence>
<dbReference type="InterPro" id="IPR012340">
    <property type="entry name" value="NA-bd_OB-fold"/>
</dbReference>
<dbReference type="GO" id="GO:0005840">
    <property type="term" value="C:ribosome"/>
    <property type="evidence" value="ECO:0007669"/>
    <property type="project" value="UniProtKB-KW"/>
</dbReference>
<dbReference type="InterPro" id="IPR000266">
    <property type="entry name" value="Ribosomal_uS17"/>
</dbReference>
<keyword evidence="2 4" id="KW-0689">Ribosomal protein</keyword>
<reference evidence="4 5" key="1">
    <citation type="submission" date="2016-02" db="EMBL/GenBank/DDBJ databases">
        <title>Complete genome sequence and transcriptome regulation of the pentose utilising yeast Sugiyamaella lignohabitans.</title>
        <authorList>
            <person name="Bellasio M."/>
            <person name="Peymann A."/>
            <person name="Valli M."/>
            <person name="Sipitzky M."/>
            <person name="Graf A."/>
            <person name="Sauer M."/>
            <person name="Marx H."/>
            <person name="Mattanovich D."/>
        </authorList>
    </citation>
    <scope>NUCLEOTIDE SEQUENCE [LARGE SCALE GENOMIC DNA]</scope>
    <source>
        <strain evidence="4 5">CBS 10342</strain>
    </source>
</reference>
<dbReference type="Pfam" id="PF00366">
    <property type="entry name" value="Ribosomal_S17"/>
    <property type="match status" value="1"/>
</dbReference>
<dbReference type="GO" id="GO:0006412">
    <property type="term" value="P:translation"/>
    <property type="evidence" value="ECO:0007669"/>
    <property type="project" value="InterPro"/>
</dbReference>
<dbReference type="AlphaFoldDB" id="A0A167EFZ9"/>
<dbReference type="Proteomes" id="UP000189580">
    <property type="component" value="Chromosome d"/>
</dbReference>
<dbReference type="PANTHER" id="PTHR10744:SF1">
    <property type="entry name" value="SMALL RIBOSOMAL SUBUNIT PROTEIN US17M"/>
    <property type="match status" value="1"/>
</dbReference>
<dbReference type="Gene3D" id="2.40.50.140">
    <property type="entry name" value="Nucleic acid-binding proteins"/>
    <property type="match status" value="1"/>
</dbReference>
<evidence type="ECO:0000256" key="3">
    <source>
        <dbReference type="ARBA" id="ARBA00023274"/>
    </source>
</evidence>
<dbReference type="SUPFAM" id="SSF50249">
    <property type="entry name" value="Nucleic acid-binding proteins"/>
    <property type="match status" value="1"/>
</dbReference>
<dbReference type="KEGG" id="slb:AWJ20_4990"/>
<sequence length="242" mass="27780">MARQSFIGFVTSQGKMNKTIKVRVRKVKFNRVIHKDIIEYKDFMVHDELNKCQEGDVVRIQYVRPLSAHKSFAVAEIMKYKGTEWMKYQAEAPQKVTEEELKKLEEYKLERQARIEAKGTSSIAENIRKVEKSFAGDKSLAESDKPLVQDLMKKYGISSWPPSHEIIKLDASKLKKELQELDIEISALSYSSYTKDFLASQPEEADKILQSLGHDTTTMNSSIKKNILMKHFAKSFNSIPVA</sequence>
<evidence type="ECO:0000313" key="5">
    <source>
        <dbReference type="Proteomes" id="UP000189580"/>
    </source>
</evidence>
<name>A0A167EFZ9_9ASCO</name>
<dbReference type="GO" id="GO:1990904">
    <property type="term" value="C:ribonucleoprotein complex"/>
    <property type="evidence" value="ECO:0007669"/>
    <property type="project" value="UniProtKB-KW"/>
</dbReference>
<dbReference type="OrthoDB" id="274752at2759"/>
<protein>
    <submittedName>
        <fullName evidence="4">Mitochondrial 37S ribosomal protein MRPS17</fullName>
    </submittedName>
</protein>
<keyword evidence="5" id="KW-1185">Reference proteome</keyword>
<comment type="similarity">
    <text evidence="1">Belongs to the universal ribosomal protein uS17 family.</text>
</comment>
<evidence type="ECO:0000256" key="2">
    <source>
        <dbReference type="ARBA" id="ARBA00022980"/>
    </source>
</evidence>
<dbReference type="PANTHER" id="PTHR10744">
    <property type="entry name" value="40S RIBOSOMAL PROTEIN S11 FAMILY MEMBER"/>
    <property type="match status" value="1"/>
</dbReference>
<dbReference type="GO" id="GO:0005739">
    <property type="term" value="C:mitochondrion"/>
    <property type="evidence" value="ECO:0007669"/>
    <property type="project" value="TreeGrafter"/>
</dbReference>
<organism evidence="4 5">
    <name type="scientific">Sugiyamaella lignohabitans</name>
    <dbReference type="NCBI Taxonomy" id="796027"/>
    <lineage>
        <taxon>Eukaryota</taxon>
        <taxon>Fungi</taxon>
        <taxon>Dikarya</taxon>
        <taxon>Ascomycota</taxon>
        <taxon>Saccharomycotina</taxon>
        <taxon>Dipodascomycetes</taxon>
        <taxon>Dipodascales</taxon>
        <taxon>Trichomonascaceae</taxon>
        <taxon>Sugiyamaella</taxon>
    </lineage>
</organism>
<evidence type="ECO:0000313" key="4">
    <source>
        <dbReference type="EMBL" id="ANB14034.1"/>
    </source>
</evidence>
<accession>A0A167EFZ9</accession>
<proteinExistence type="inferred from homology"/>